<comment type="caution">
    <text evidence="2">The sequence shown here is derived from an EMBL/GenBank/DDBJ whole genome shotgun (WGS) entry which is preliminary data.</text>
</comment>
<evidence type="ECO:0000256" key="1">
    <source>
        <dbReference type="SAM" id="MobiDB-lite"/>
    </source>
</evidence>
<feature type="region of interest" description="Disordered" evidence="1">
    <location>
        <begin position="48"/>
        <end position="93"/>
    </location>
</feature>
<protein>
    <submittedName>
        <fullName evidence="2">Uncharacterized protein</fullName>
    </submittedName>
</protein>
<sequence length="93" mass="10795">MECGGCDEAMASGPRRQATGRPRRGGRPSREVPGWRVRKEFRVPVRGISTREERERERVEHEGSSRVRKTGESEPERERKRFLIWKSTNSDGE</sequence>
<accession>A0AAP0EJK3</accession>
<feature type="compositionally biased region" description="Basic and acidic residues" evidence="1">
    <location>
        <begin position="48"/>
        <end position="81"/>
    </location>
</feature>
<evidence type="ECO:0000313" key="2">
    <source>
        <dbReference type="EMBL" id="KAK9092887.1"/>
    </source>
</evidence>
<organism evidence="2 3">
    <name type="scientific">Stephania yunnanensis</name>
    <dbReference type="NCBI Taxonomy" id="152371"/>
    <lineage>
        <taxon>Eukaryota</taxon>
        <taxon>Viridiplantae</taxon>
        <taxon>Streptophyta</taxon>
        <taxon>Embryophyta</taxon>
        <taxon>Tracheophyta</taxon>
        <taxon>Spermatophyta</taxon>
        <taxon>Magnoliopsida</taxon>
        <taxon>Ranunculales</taxon>
        <taxon>Menispermaceae</taxon>
        <taxon>Menispermoideae</taxon>
        <taxon>Cissampelideae</taxon>
        <taxon>Stephania</taxon>
    </lineage>
</organism>
<gene>
    <name evidence="2" type="ORF">Syun_027798</name>
</gene>
<name>A0AAP0EJK3_9MAGN</name>
<dbReference type="Proteomes" id="UP001420932">
    <property type="component" value="Unassembled WGS sequence"/>
</dbReference>
<proteinExistence type="predicted"/>
<keyword evidence="3" id="KW-1185">Reference proteome</keyword>
<evidence type="ECO:0000313" key="3">
    <source>
        <dbReference type="Proteomes" id="UP001420932"/>
    </source>
</evidence>
<reference evidence="2 3" key="1">
    <citation type="submission" date="2024-01" db="EMBL/GenBank/DDBJ databases">
        <title>Genome assemblies of Stephania.</title>
        <authorList>
            <person name="Yang L."/>
        </authorList>
    </citation>
    <scope>NUCLEOTIDE SEQUENCE [LARGE SCALE GENOMIC DNA]</scope>
    <source>
        <strain evidence="2">YNDBR</strain>
        <tissue evidence="2">Leaf</tissue>
    </source>
</reference>
<dbReference type="AlphaFoldDB" id="A0AAP0EJK3"/>
<dbReference type="EMBL" id="JBBNAF010000012">
    <property type="protein sequence ID" value="KAK9092887.1"/>
    <property type="molecule type" value="Genomic_DNA"/>
</dbReference>
<feature type="region of interest" description="Disordered" evidence="1">
    <location>
        <begin position="1"/>
        <end position="33"/>
    </location>
</feature>